<feature type="compositionally biased region" description="Polar residues" evidence="1">
    <location>
        <begin position="120"/>
        <end position="129"/>
    </location>
</feature>
<protein>
    <recommendedName>
        <fullName evidence="4">PAXIP1-associated glutamate-rich protein 1</fullName>
    </recommendedName>
</protein>
<feature type="region of interest" description="Disordered" evidence="1">
    <location>
        <begin position="45"/>
        <end position="129"/>
    </location>
</feature>
<dbReference type="GO" id="GO:0044666">
    <property type="term" value="C:MLL3/4 complex"/>
    <property type="evidence" value="ECO:0007669"/>
    <property type="project" value="TreeGrafter"/>
</dbReference>
<feature type="region of interest" description="Disordered" evidence="1">
    <location>
        <begin position="1"/>
        <end position="20"/>
    </location>
</feature>
<reference evidence="2 3" key="1">
    <citation type="journal article" date="2024" name="Insects">
        <title>An Improved Chromosome-Level Genome Assembly of the Firefly Pyrocoelia pectoralis.</title>
        <authorList>
            <person name="Fu X."/>
            <person name="Meyer-Rochow V.B."/>
            <person name="Ballantyne L."/>
            <person name="Zhu X."/>
        </authorList>
    </citation>
    <scope>NUCLEOTIDE SEQUENCE [LARGE SCALE GENOMIC DNA]</scope>
    <source>
        <strain evidence="2">XCY_ONT2</strain>
    </source>
</reference>
<evidence type="ECO:0000313" key="3">
    <source>
        <dbReference type="Proteomes" id="UP001329430"/>
    </source>
</evidence>
<dbReference type="AlphaFoldDB" id="A0AAN7V4W6"/>
<sequence length="129" mass="14583">MQEDWSVECSDDEIKDKPNWEPSAEKIDRLYTMMDNGEIPEISWKCSGYRSPSPEVTDTLEENDNLAPSEDKSDFDFMDEASSPTLKMRKDGEDALKGSAKKKVTSLDGVISNMRRHNLLPTQPKGTHS</sequence>
<dbReference type="InterPro" id="IPR028213">
    <property type="entry name" value="PA1"/>
</dbReference>
<dbReference type="Proteomes" id="UP001329430">
    <property type="component" value="Chromosome 8"/>
</dbReference>
<proteinExistence type="predicted"/>
<name>A0AAN7V4W6_9COLE</name>
<gene>
    <name evidence="2" type="ORF">RI129_010780</name>
</gene>
<dbReference type="GO" id="GO:0030331">
    <property type="term" value="F:nuclear estrogen receptor binding"/>
    <property type="evidence" value="ECO:0007669"/>
    <property type="project" value="TreeGrafter"/>
</dbReference>
<dbReference type="PANTHER" id="PTHR28467:SF1">
    <property type="entry name" value="PAXIP1-ASSOCIATED GLUTAMATE-RICH PROTEIN 1"/>
    <property type="match status" value="1"/>
</dbReference>
<dbReference type="PANTHER" id="PTHR28467">
    <property type="entry name" value="PAXIP1-ASSOCIATED GLUTAMATE-RICH PROTEIN 1"/>
    <property type="match status" value="1"/>
</dbReference>
<feature type="compositionally biased region" description="Acidic residues" evidence="1">
    <location>
        <begin position="1"/>
        <end position="11"/>
    </location>
</feature>
<comment type="caution">
    <text evidence="2">The sequence shown here is derived from an EMBL/GenBank/DDBJ whole genome shotgun (WGS) entry which is preliminary data.</text>
</comment>
<keyword evidence="3" id="KW-1185">Reference proteome</keyword>
<dbReference type="GO" id="GO:0033148">
    <property type="term" value="P:positive regulation of intracellular estrogen receptor signaling pathway"/>
    <property type="evidence" value="ECO:0007669"/>
    <property type="project" value="TreeGrafter"/>
</dbReference>
<evidence type="ECO:0000313" key="2">
    <source>
        <dbReference type="EMBL" id="KAK5639969.1"/>
    </source>
</evidence>
<organism evidence="2 3">
    <name type="scientific">Pyrocoelia pectoralis</name>
    <dbReference type="NCBI Taxonomy" id="417401"/>
    <lineage>
        <taxon>Eukaryota</taxon>
        <taxon>Metazoa</taxon>
        <taxon>Ecdysozoa</taxon>
        <taxon>Arthropoda</taxon>
        <taxon>Hexapoda</taxon>
        <taxon>Insecta</taxon>
        <taxon>Pterygota</taxon>
        <taxon>Neoptera</taxon>
        <taxon>Endopterygota</taxon>
        <taxon>Coleoptera</taxon>
        <taxon>Polyphaga</taxon>
        <taxon>Elateriformia</taxon>
        <taxon>Elateroidea</taxon>
        <taxon>Lampyridae</taxon>
        <taxon>Lampyrinae</taxon>
        <taxon>Pyrocoelia</taxon>
    </lineage>
</organism>
<dbReference type="EMBL" id="JAVRBK010000008">
    <property type="protein sequence ID" value="KAK5639969.1"/>
    <property type="molecule type" value="Genomic_DNA"/>
</dbReference>
<dbReference type="GO" id="GO:1902808">
    <property type="term" value="P:positive regulation of cell cycle G1/S phase transition"/>
    <property type="evidence" value="ECO:0007669"/>
    <property type="project" value="TreeGrafter"/>
</dbReference>
<accession>A0AAN7V4W6</accession>
<evidence type="ECO:0000256" key="1">
    <source>
        <dbReference type="SAM" id="MobiDB-lite"/>
    </source>
</evidence>
<dbReference type="Pfam" id="PF15364">
    <property type="entry name" value="PAXIP1_C"/>
    <property type="match status" value="1"/>
</dbReference>
<evidence type="ECO:0008006" key="4">
    <source>
        <dbReference type="Google" id="ProtNLM"/>
    </source>
</evidence>